<dbReference type="SUPFAM" id="SSF103088">
    <property type="entry name" value="OmpA-like"/>
    <property type="match status" value="1"/>
</dbReference>
<keyword evidence="5" id="KW-1185">Reference proteome</keyword>
<keyword evidence="1 2" id="KW-0472">Membrane</keyword>
<evidence type="ECO:0000256" key="1">
    <source>
        <dbReference type="PROSITE-ProRule" id="PRU00473"/>
    </source>
</evidence>
<dbReference type="InterPro" id="IPR006665">
    <property type="entry name" value="OmpA-like"/>
</dbReference>
<dbReference type="PROSITE" id="PS51123">
    <property type="entry name" value="OMPA_2"/>
    <property type="match status" value="1"/>
</dbReference>
<protein>
    <recommendedName>
        <fullName evidence="3">OmpA-like domain-containing protein</fullName>
    </recommendedName>
</protein>
<dbReference type="PANTHER" id="PTHR30329:SF20">
    <property type="entry name" value="EXPORTED PROTEIN"/>
    <property type="match status" value="1"/>
</dbReference>
<evidence type="ECO:0000313" key="5">
    <source>
        <dbReference type="Proteomes" id="UP000239867"/>
    </source>
</evidence>
<organism evidence="4 5">
    <name type="scientific">Desulfobulbus oralis</name>
    <dbReference type="NCBI Taxonomy" id="1986146"/>
    <lineage>
        <taxon>Bacteria</taxon>
        <taxon>Pseudomonadati</taxon>
        <taxon>Thermodesulfobacteriota</taxon>
        <taxon>Desulfobulbia</taxon>
        <taxon>Desulfobulbales</taxon>
        <taxon>Desulfobulbaceae</taxon>
        <taxon>Desulfobulbus</taxon>
    </lineage>
</organism>
<dbReference type="PANTHER" id="PTHR30329">
    <property type="entry name" value="STATOR ELEMENT OF FLAGELLAR MOTOR COMPLEX"/>
    <property type="match status" value="1"/>
</dbReference>
<dbReference type="Pfam" id="PF00691">
    <property type="entry name" value="OmpA"/>
    <property type="match status" value="1"/>
</dbReference>
<evidence type="ECO:0000259" key="3">
    <source>
        <dbReference type="PROSITE" id="PS51123"/>
    </source>
</evidence>
<keyword evidence="2" id="KW-1133">Transmembrane helix</keyword>
<dbReference type="Proteomes" id="UP000239867">
    <property type="component" value="Chromosome"/>
</dbReference>
<sequence length="249" mass="29180">MSDKIFARRHTAAEDDNPYWISFSDIMSGLLIIFVLASLALILELRDKVDKVTVELAMAEQVRRDILEEIQETLKIKNIEVEISDNHTVLRIPDSTLTFATNRHSIPLDEAMRTTVLEIGLVLYEAISKEERWRYLDTIFVEGHTDRRPSYRDAMGNWGLSTYRAISVWNYWNENLPESKRLNERKNHNGAPLFSVSGYGETRPVQVVQETETDWQKNRRIDIRFTVRQPALEEFKNLKDLRKMLEDRP</sequence>
<evidence type="ECO:0000313" key="4">
    <source>
        <dbReference type="EMBL" id="AVD72094.1"/>
    </source>
</evidence>
<evidence type="ECO:0000256" key="2">
    <source>
        <dbReference type="SAM" id="Phobius"/>
    </source>
</evidence>
<name>A0A2L1GR44_9BACT</name>
<dbReference type="InterPro" id="IPR036737">
    <property type="entry name" value="OmpA-like_sf"/>
</dbReference>
<feature type="transmembrane region" description="Helical" evidence="2">
    <location>
        <begin position="20"/>
        <end position="43"/>
    </location>
</feature>
<dbReference type="AlphaFoldDB" id="A0A2L1GR44"/>
<dbReference type="Gene3D" id="3.30.1330.60">
    <property type="entry name" value="OmpA-like domain"/>
    <property type="match status" value="1"/>
</dbReference>
<dbReference type="EMBL" id="CP021255">
    <property type="protein sequence ID" value="AVD72094.1"/>
    <property type="molecule type" value="Genomic_DNA"/>
</dbReference>
<accession>A0A2L1GR44</accession>
<dbReference type="OrthoDB" id="5512550at2"/>
<gene>
    <name evidence="4" type="ORF">CAY53_11915</name>
</gene>
<dbReference type="GO" id="GO:0016020">
    <property type="term" value="C:membrane"/>
    <property type="evidence" value="ECO:0007669"/>
    <property type="project" value="UniProtKB-UniRule"/>
</dbReference>
<feature type="domain" description="OmpA-like" evidence="3">
    <location>
        <begin position="86"/>
        <end position="229"/>
    </location>
</feature>
<dbReference type="RefSeq" id="WP_104937297.1">
    <property type="nucleotide sequence ID" value="NZ_CP021255.1"/>
</dbReference>
<dbReference type="InterPro" id="IPR050330">
    <property type="entry name" value="Bact_OuterMem_StrucFunc"/>
</dbReference>
<keyword evidence="2" id="KW-0812">Transmembrane</keyword>
<dbReference type="KEGG" id="deo:CAY53_11915"/>
<dbReference type="CDD" id="cd07185">
    <property type="entry name" value="OmpA_C-like"/>
    <property type="match status" value="1"/>
</dbReference>
<proteinExistence type="predicted"/>
<reference evidence="4 5" key="1">
    <citation type="journal article" date="2018" name="MBio">
        <title>Insights into the evolution of host association through the isolation and characterization of a novel human periodontal pathobiont, Desulfobulbus oralis.</title>
        <authorList>
            <person name="Cross K.L."/>
            <person name="Chirania P."/>
            <person name="Xiong W."/>
            <person name="Beall C.J."/>
            <person name="Elkins J.G."/>
            <person name="Giannone R.J."/>
            <person name="Griffen A.L."/>
            <person name="Guss A.M."/>
            <person name="Hettich R.L."/>
            <person name="Joshi S.S."/>
            <person name="Mokrzan E.M."/>
            <person name="Martin R.K."/>
            <person name="Zhulin I.B."/>
            <person name="Leys E.J."/>
            <person name="Podar M."/>
        </authorList>
    </citation>
    <scope>NUCLEOTIDE SEQUENCE [LARGE SCALE GENOMIC DNA]</scope>
    <source>
        <strain evidence="4 5">ORNL</strain>
    </source>
</reference>